<dbReference type="AlphaFoldDB" id="A0AAD5QHL6"/>
<organism evidence="1 2">
    <name type="scientific">Parelaphostrongylus tenuis</name>
    <name type="common">Meningeal worm</name>
    <dbReference type="NCBI Taxonomy" id="148309"/>
    <lineage>
        <taxon>Eukaryota</taxon>
        <taxon>Metazoa</taxon>
        <taxon>Ecdysozoa</taxon>
        <taxon>Nematoda</taxon>
        <taxon>Chromadorea</taxon>
        <taxon>Rhabditida</taxon>
        <taxon>Rhabditina</taxon>
        <taxon>Rhabditomorpha</taxon>
        <taxon>Strongyloidea</taxon>
        <taxon>Metastrongylidae</taxon>
        <taxon>Parelaphostrongylus</taxon>
    </lineage>
</organism>
<dbReference type="Proteomes" id="UP001196413">
    <property type="component" value="Unassembled WGS sequence"/>
</dbReference>
<keyword evidence="2" id="KW-1185">Reference proteome</keyword>
<dbReference type="EMBL" id="JAHQIW010001359">
    <property type="protein sequence ID" value="KAJ1352333.1"/>
    <property type="molecule type" value="Genomic_DNA"/>
</dbReference>
<accession>A0AAD5QHL6</accession>
<name>A0AAD5QHL6_PARTN</name>
<evidence type="ECO:0000313" key="2">
    <source>
        <dbReference type="Proteomes" id="UP001196413"/>
    </source>
</evidence>
<evidence type="ECO:0000313" key="1">
    <source>
        <dbReference type="EMBL" id="KAJ1352333.1"/>
    </source>
</evidence>
<proteinExistence type="predicted"/>
<sequence length="155" mass="17047">MPKIGVVVVELITSRRGIACGSVDEIKRFGNTSRLFHARPNGDKARCSAPRPFCSSLQRRLAPSSWLALQPCRASNLLVSAKNTKANDFVALHADTVSVLSASCVHDENYDEILLETSPVQPLVLTRRVRVRRLRIAATLSNTAVKKAWLMRAAP</sequence>
<protein>
    <submittedName>
        <fullName evidence="1">Uncharacterized protein</fullName>
    </submittedName>
</protein>
<gene>
    <name evidence="1" type="ORF">KIN20_008647</name>
</gene>
<comment type="caution">
    <text evidence="1">The sequence shown here is derived from an EMBL/GenBank/DDBJ whole genome shotgun (WGS) entry which is preliminary data.</text>
</comment>
<reference evidence="1" key="1">
    <citation type="submission" date="2021-06" db="EMBL/GenBank/DDBJ databases">
        <title>Parelaphostrongylus tenuis whole genome reference sequence.</title>
        <authorList>
            <person name="Garwood T.J."/>
            <person name="Larsen P.A."/>
            <person name="Fountain-Jones N.M."/>
            <person name="Garbe J.R."/>
            <person name="Macchietto M.G."/>
            <person name="Kania S.A."/>
            <person name="Gerhold R.W."/>
            <person name="Richards J.E."/>
            <person name="Wolf T.M."/>
        </authorList>
    </citation>
    <scope>NUCLEOTIDE SEQUENCE</scope>
    <source>
        <strain evidence="1">MNPRO001-30</strain>
        <tissue evidence="1">Meninges</tissue>
    </source>
</reference>